<evidence type="ECO:0000313" key="2">
    <source>
        <dbReference type="EMBL" id="OCT91476.1"/>
    </source>
</evidence>
<dbReference type="AlphaFoldDB" id="A0A974DIM3"/>
<dbReference type="Proteomes" id="UP000694892">
    <property type="component" value="Chromosome 2S"/>
</dbReference>
<reference evidence="3" key="1">
    <citation type="journal article" date="2016" name="Nature">
        <title>Genome evolution in the allotetraploid frog Xenopus laevis.</title>
        <authorList>
            <person name="Session A.M."/>
            <person name="Uno Y."/>
            <person name="Kwon T."/>
            <person name="Chapman J.A."/>
            <person name="Toyoda A."/>
            <person name="Takahashi S."/>
            <person name="Fukui A."/>
            <person name="Hikosaka A."/>
            <person name="Suzuki A."/>
            <person name="Kondo M."/>
            <person name="van Heeringen S.J."/>
            <person name="Quigley I."/>
            <person name="Heinz S."/>
            <person name="Ogino H."/>
            <person name="Ochi H."/>
            <person name="Hellsten U."/>
            <person name="Lyons J.B."/>
            <person name="Simakov O."/>
            <person name="Putnam N."/>
            <person name="Stites J."/>
            <person name="Kuroki Y."/>
            <person name="Tanaka T."/>
            <person name="Michiue T."/>
            <person name="Watanabe M."/>
            <person name="Bogdanovic O."/>
            <person name="Lister R."/>
            <person name="Georgiou G."/>
            <person name="Paranjpe S.S."/>
            <person name="van Kruijsbergen I."/>
            <person name="Shu S."/>
            <person name="Carlson J."/>
            <person name="Kinoshita T."/>
            <person name="Ohta Y."/>
            <person name="Mawaribuchi S."/>
            <person name="Jenkins J."/>
            <person name="Grimwood J."/>
            <person name="Schmutz J."/>
            <person name="Mitros T."/>
            <person name="Mozaffari S.V."/>
            <person name="Suzuki Y."/>
            <person name="Haramoto Y."/>
            <person name="Yamamoto T.S."/>
            <person name="Takagi C."/>
            <person name="Heald R."/>
            <person name="Miller K."/>
            <person name="Haudenschild C."/>
            <person name="Kitzman J."/>
            <person name="Nakayama T."/>
            <person name="Izutsu Y."/>
            <person name="Robert J."/>
            <person name="Fortriede J."/>
            <person name="Burns K."/>
            <person name="Lotay V."/>
            <person name="Karimi K."/>
            <person name="Yasuoka Y."/>
            <person name="Dichmann D.S."/>
            <person name="Flajnik M.F."/>
            <person name="Houston D.W."/>
            <person name="Shendure J."/>
            <person name="DuPasquier L."/>
            <person name="Vize P.D."/>
            <person name="Zorn A.M."/>
            <person name="Ito M."/>
            <person name="Marcotte E.M."/>
            <person name="Wallingford J.B."/>
            <person name="Ito Y."/>
            <person name="Asashima M."/>
            <person name="Ueno N."/>
            <person name="Matsuda Y."/>
            <person name="Veenstra G.J."/>
            <person name="Fujiyama A."/>
            <person name="Harland R.M."/>
            <person name="Taira M."/>
            <person name="Rokhsar D.S."/>
        </authorList>
    </citation>
    <scope>NUCLEOTIDE SEQUENCE [LARGE SCALE GENOMIC DNA]</scope>
    <source>
        <strain evidence="3">J</strain>
    </source>
</reference>
<name>A0A974DIM3_XENLA</name>
<accession>A0A974DIM3</accession>
<protein>
    <submittedName>
        <fullName evidence="2">Uncharacterized protein</fullName>
    </submittedName>
</protein>
<sequence length="99" mass="11354">MFLSCGGERQTKLSPLFLLWLAQPLHTGQSSAIIPIVRRLQRGLAALRHSSRDLEMQDLLCLLYCYVHIDISKKIPILYGQNFSLSSQLSIRSKWPRET</sequence>
<feature type="chain" id="PRO_5036687796" evidence="1">
    <location>
        <begin position="31"/>
        <end position="99"/>
    </location>
</feature>
<evidence type="ECO:0000313" key="3">
    <source>
        <dbReference type="Proteomes" id="UP000694892"/>
    </source>
</evidence>
<organism evidence="2 3">
    <name type="scientific">Xenopus laevis</name>
    <name type="common">African clawed frog</name>
    <dbReference type="NCBI Taxonomy" id="8355"/>
    <lineage>
        <taxon>Eukaryota</taxon>
        <taxon>Metazoa</taxon>
        <taxon>Chordata</taxon>
        <taxon>Craniata</taxon>
        <taxon>Vertebrata</taxon>
        <taxon>Euteleostomi</taxon>
        <taxon>Amphibia</taxon>
        <taxon>Batrachia</taxon>
        <taxon>Anura</taxon>
        <taxon>Pipoidea</taxon>
        <taxon>Pipidae</taxon>
        <taxon>Xenopodinae</taxon>
        <taxon>Xenopus</taxon>
        <taxon>Xenopus</taxon>
    </lineage>
</organism>
<proteinExistence type="predicted"/>
<gene>
    <name evidence="2" type="ORF">XELAEV_18014530mg</name>
</gene>
<feature type="signal peptide" evidence="1">
    <location>
        <begin position="1"/>
        <end position="30"/>
    </location>
</feature>
<keyword evidence="1" id="KW-0732">Signal</keyword>
<evidence type="ECO:0000256" key="1">
    <source>
        <dbReference type="SAM" id="SignalP"/>
    </source>
</evidence>
<dbReference type="EMBL" id="CM004469">
    <property type="protein sequence ID" value="OCT91476.1"/>
    <property type="molecule type" value="Genomic_DNA"/>
</dbReference>